<dbReference type="InterPro" id="IPR000058">
    <property type="entry name" value="Znf_AN1"/>
</dbReference>
<gene>
    <name evidence="8" type="primary">Zfand4</name>
    <name evidence="8" type="ORF">Anas_11969</name>
</gene>
<feature type="compositionally biased region" description="Polar residues" evidence="5">
    <location>
        <begin position="257"/>
        <end position="269"/>
    </location>
</feature>
<feature type="compositionally biased region" description="Low complexity" evidence="5">
    <location>
        <begin position="487"/>
        <end position="501"/>
    </location>
</feature>
<evidence type="ECO:0000256" key="2">
    <source>
        <dbReference type="ARBA" id="ARBA00022771"/>
    </source>
</evidence>
<feature type="compositionally biased region" description="Polar residues" evidence="5">
    <location>
        <begin position="557"/>
        <end position="578"/>
    </location>
</feature>
<feature type="domain" description="Ubiquitin-like" evidence="6">
    <location>
        <begin position="1"/>
        <end position="41"/>
    </location>
</feature>
<dbReference type="Gene3D" id="4.10.1110.10">
    <property type="entry name" value="AN1-like Zinc finger"/>
    <property type="match status" value="1"/>
</dbReference>
<feature type="compositionally biased region" description="Basic residues" evidence="5">
    <location>
        <begin position="579"/>
        <end position="590"/>
    </location>
</feature>
<evidence type="ECO:0000256" key="3">
    <source>
        <dbReference type="ARBA" id="ARBA00022833"/>
    </source>
</evidence>
<evidence type="ECO:0000256" key="5">
    <source>
        <dbReference type="SAM" id="MobiDB-lite"/>
    </source>
</evidence>
<feature type="compositionally biased region" description="Polar residues" evidence="5">
    <location>
        <begin position="208"/>
        <end position="218"/>
    </location>
</feature>
<feature type="region of interest" description="Disordered" evidence="5">
    <location>
        <begin position="153"/>
        <end position="272"/>
    </location>
</feature>
<dbReference type="PANTHER" id="PTHR46728:SF1">
    <property type="entry name" value="AN1-TYPE ZINC FINGER PROTEIN 4"/>
    <property type="match status" value="1"/>
</dbReference>
<feature type="region of interest" description="Disordered" evidence="5">
    <location>
        <begin position="104"/>
        <end position="126"/>
    </location>
</feature>
<keyword evidence="3" id="KW-0862">Zinc</keyword>
<feature type="region of interest" description="Disordered" evidence="5">
    <location>
        <begin position="404"/>
        <end position="433"/>
    </location>
</feature>
<dbReference type="InterPro" id="IPR053061">
    <property type="entry name" value="AN1-type_zinc_finger"/>
</dbReference>
<accession>A0A5N5TC16</accession>
<dbReference type="PROSITE" id="PS51039">
    <property type="entry name" value="ZF_AN1"/>
    <property type="match status" value="1"/>
</dbReference>
<keyword evidence="9" id="KW-1185">Reference proteome</keyword>
<evidence type="ECO:0000256" key="4">
    <source>
        <dbReference type="PROSITE-ProRule" id="PRU00449"/>
    </source>
</evidence>
<organism evidence="8 9">
    <name type="scientific">Armadillidium nasatum</name>
    <dbReference type="NCBI Taxonomy" id="96803"/>
    <lineage>
        <taxon>Eukaryota</taxon>
        <taxon>Metazoa</taxon>
        <taxon>Ecdysozoa</taxon>
        <taxon>Arthropoda</taxon>
        <taxon>Crustacea</taxon>
        <taxon>Multicrustacea</taxon>
        <taxon>Malacostraca</taxon>
        <taxon>Eumalacostraca</taxon>
        <taxon>Peracarida</taxon>
        <taxon>Isopoda</taxon>
        <taxon>Oniscidea</taxon>
        <taxon>Crinocheta</taxon>
        <taxon>Armadillidiidae</taxon>
        <taxon>Armadillidium</taxon>
    </lineage>
</organism>
<dbReference type="InterPro" id="IPR000626">
    <property type="entry name" value="Ubiquitin-like_dom"/>
</dbReference>
<reference evidence="8 9" key="1">
    <citation type="journal article" date="2019" name="PLoS Biol.">
        <title>Sex chromosomes control vertical transmission of feminizing Wolbachia symbionts in an isopod.</title>
        <authorList>
            <person name="Becking T."/>
            <person name="Chebbi M.A."/>
            <person name="Giraud I."/>
            <person name="Moumen B."/>
            <person name="Laverre T."/>
            <person name="Caubet Y."/>
            <person name="Peccoud J."/>
            <person name="Gilbert C."/>
            <person name="Cordaux R."/>
        </authorList>
    </citation>
    <scope>NUCLEOTIDE SEQUENCE [LARGE SCALE GENOMIC DNA]</scope>
    <source>
        <strain evidence="8">ANa2</strain>
        <tissue evidence="8">Whole body excluding digestive tract and cuticle</tissue>
    </source>
</reference>
<dbReference type="Proteomes" id="UP000326759">
    <property type="component" value="Unassembled WGS sequence"/>
</dbReference>
<feature type="compositionally biased region" description="Polar residues" evidence="5">
    <location>
        <begin position="104"/>
        <end position="118"/>
    </location>
</feature>
<feature type="region of interest" description="Disordered" evidence="5">
    <location>
        <begin position="307"/>
        <end position="331"/>
    </location>
</feature>
<comment type="caution">
    <text evidence="8">The sequence shown here is derived from an EMBL/GenBank/DDBJ whole genome shotgun (WGS) entry which is preliminary data.</text>
</comment>
<feature type="compositionally biased region" description="Basic and acidic residues" evidence="5">
    <location>
        <begin position="404"/>
        <end position="420"/>
    </location>
</feature>
<dbReference type="OrthoDB" id="756206at2759"/>
<proteinExistence type="predicted"/>
<dbReference type="Pfam" id="PF01428">
    <property type="entry name" value="zf-AN1"/>
    <property type="match status" value="1"/>
</dbReference>
<feature type="non-terminal residue" evidence="8">
    <location>
        <position position="1"/>
    </location>
</feature>
<feature type="compositionally biased region" description="Basic and acidic residues" evidence="5">
    <location>
        <begin position="307"/>
        <end position="329"/>
    </location>
</feature>
<dbReference type="PANTHER" id="PTHR46728">
    <property type="entry name" value="AN1-TYPE ZINC FINGER PROTEIN 4"/>
    <property type="match status" value="1"/>
</dbReference>
<keyword evidence="2 4" id="KW-0863">Zinc-finger</keyword>
<evidence type="ECO:0000256" key="1">
    <source>
        <dbReference type="ARBA" id="ARBA00022723"/>
    </source>
</evidence>
<keyword evidence="1" id="KW-0479">Metal-binding</keyword>
<evidence type="ECO:0000259" key="7">
    <source>
        <dbReference type="PROSITE" id="PS51039"/>
    </source>
</evidence>
<feature type="domain" description="AN1-type" evidence="7">
    <location>
        <begin position="585"/>
        <end position="632"/>
    </location>
</feature>
<feature type="compositionally biased region" description="Polar residues" evidence="5">
    <location>
        <begin position="537"/>
        <end position="546"/>
    </location>
</feature>
<name>A0A5N5TC16_9CRUS</name>
<dbReference type="SMART" id="SM00154">
    <property type="entry name" value="ZnF_AN1"/>
    <property type="match status" value="1"/>
</dbReference>
<dbReference type="AlphaFoldDB" id="A0A5N5TC16"/>
<dbReference type="PROSITE" id="PS50053">
    <property type="entry name" value="UBIQUITIN_2"/>
    <property type="match status" value="1"/>
</dbReference>
<feature type="compositionally biased region" description="Polar residues" evidence="5">
    <location>
        <begin position="455"/>
        <end position="465"/>
    </location>
</feature>
<feature type="compositionally biased region" description="Low complexity" evidence="5">
    <location>
        <begin position="184"/>
        <end position="193"/>
    </location>
</feature>
<dbReference type="SUPFAM" id="SSF118310">
    <property type="entry name" value="AN1-like Zinc finger"/>
    <property type="match status" value="1"/>
</dbReference>
<protein>
    <submittedName>
        <fullName evidence="8">AN1-type zinc finger protein 4</fullName>
    </submittedName>
</protein>
<dbReference type="GO" id="GO:0008270">
    <property type="term" value="F:zinc ion binding"/>
    <property type="evidence" value="ECO:0007669"/>
    <property type="project" value="UniProtKB-KW"/>
</dbReference>
<sequence>LPSSHQHILKGSEELLDDTPLIDQGVQEGSCLRLVLAMKGGPINSRRMPVYEDNLWKDFSDYMEVNREELWENEPGRPVTLLVLREGDAVNLYRVVENDDGTFSPLNESWSSNRTGSGKTDRSDKESLIEETIKHQNKMTDLAARMEALKIRKREKKRKKKTSKPGSPSVRVSSANRIKRHRSSLTSRLSTAAETESRSINTHKIKSTKSAESFTERYQVSPRAAGNSNRTPDHPLKTPTRSHLPPVFPTGKYYPGSSVSRPNTHVSSNDYRRVSLSRSSRIMDEISMRAQSRHVEFSYHPKLESIPQRERKSSLHTLKEDTPSFKQNKDYFSGRNSEYYINDEKEKESEKDNLREIKESREAWSGRDVPFPLYIGHGNSKLKRRFRRRLNHSYNVESLALHKDLDDRPKTSPEILDHRPGSAGTSSTMSDKIHLRGPDERLKELISVLNSSRANSRISEVSSINPVPPLKDLPKPQNKSMKKSNKKSSSGNTSLSTSFTSIRNASSPSPPFTPRGAGSLRNSKSQEQMEILKDLLRNQNPVSRLSTPDKGLKITRRPNSGQFKASMTPRSQPNTSPRTPKKKAMKKRPRCRQCKKKIGVATSYACRCGLVFCAQHRYAETHNCTYDYKSAGKKIIEIANPLVIPEKLPKI</sequence>
<feature type="compositionally biased region" description="Basic residues" evidence="5">
    <location>
        <begin position="153"/>
        <end position="163"/>
    </location>
</feature>
<dbReference type="EMBL" id="SEYY01007060">
    <property type="protein sequence ID" value="KAB7502645.1"/>
    <property type="molecule type" value="Genomic_DNA"/>
</dbReference>
<evidence type="ECO:0000313" key="8">
    <source>
        <dbReference type="EMBL" id="KAB7502645.1"/>
    </source>
</evidence>
<dbReference type="InterPro" id="IPR035896">
    <property type="entry name" value="AN1-like_Znf"/>
</dbReference>
<feature type="region of interest" description="Disordered" evidence="5">
    <location>
        <begin position="455"/>
        <end position="590"/>
    </location>
</feature>
<evidence type="ECO:0000313" key="9">
    <source>
        <dbReference type="Proteomes" id="UP000326759"/>
    </source>
</evidence>
<evidence type="ECO:0000259" key="6">
    <source>
        <dbReference type="PROSITE" id="PS50053"/>
    </source>
</evidence>